<keyword evidence="2" id="KW-0732">Signal</keyword>
<dbReference type="Proteomes" id="UP001521222">
    <property type="component" value="Unassembled WGS sequence"/>
</dbReference>
<name>A0ABR3RBX8_9PLEO</name>
<accession>A0ABR3RBX8</accession>
<feature type="compositionally biased region" description="Basic and acidic residues" evidence="1">
    <location>
        <begin position="1016"/>
        <end position="1026"/>
    </location>
</feature>
<comment type="caution">
    <text evidence="3">The sequence shown here is derived from an EMBL/GenBank/DDBJ whole genome shotgun (WGS) entry which is preliminary data.</text>
</comment>
<feature type="signal peptide" evidence="2">
    <location>
        <begin position="1"/>
        <end position="18"/>
    </location>
</feature>
<feature type="compositionally biased region" description="Pro residues" evidence="1">
    <location>
        <begin position="55"/>
        <end position="77"/>
    </location>
</feature>
<feature type="region of interest" description="Disordered" evidence="1">
    <location>
        <begin position="1016"/>
        <end position="1039"/>
    </location>
</feature>
<organism evidence="3 4">
    <name type="scientific">Nothophoma quercina</name>
    <dbReference type="NCBI Taxonomy" id="749835"/>
    <lineage>
        <taxon>Eukaryota</taxon>
        <taxon>Fungi</taxon>
        <taxon>Dikarya</taxon>
        <taxon>Ascomycota</taxon>
        <taxon>Pezizomycotina</taxon>
        <taxon>Dothideomycetes</taxon>
        <taxon>Pleosporomycetidae</taxon>
        <taxon>Pleosporales</taxon>
        <taxon>Pleosporineae</taxon>
        <taxon>Didymellaceae</taxon>
        <taxon>Nothophoma</taxon>
    </lineage>
</organism>
<feature type="chain" id="PRO_5045364008" evidence="2">
    <location>
        <begin position="19"/>
        <end position="1056"/>
    </location>
</feature>
<proteinExistence type="predicted"/>
<evidence type="ECO:0000313" key="3">
    <source>
        <dbReference type="EMBL" id="KAL1601928.1"/>
    </source>
</evidence>
<feature type="region of interest" description="Disordered" evidence="1">
    <location>
        <begin position="48"/>
        <end position="90"/>
    </location>
</feature>
<evidence type="ECO:0000256" key="1">
    <source>
        <dbReference type="SAM" id="MobiDB-lite"/>
    </source>
</evidence>
<gene>
    <name evidence="3" type="ORF">SLS59_005094</name>
</gene>
<sequence length="1056" mass="117226">MRLLDTVAFASLLATAACRVVPFFPRDHTATNITTLIKVLGTPSVKTVPVLGADSPPPAKRPKPNPPSPDPITPVEPDPSGGGAQPSGWDKAICRGEKLTRASKLIKDKAEAFALPINTNWNGDLAVERKTWGYFDFPDADCDFEGEYHDIKTAYEALNILESNSNDCFLTFHYDPDLEVDDNGKEIEVKDQTYQVNGKTYHATGAHGTFGINIDEGAVLFVDVASVPKKAAELWKVEKAPADQLPALRQMSDLSWGFWHEAHGGRNLGHITKFIVPQIINDETLRLIDQVLKTYEVPEGKDRLDTLPAWPGMTFDIDTDQGKALLGSPNGIAAAYFLSQHKQQIGANKYVYKVTVFKPDEDNEAGSHEPAIVYYVEDAPPTSPEAEGNPAGGLQRRDLVLAAADSSLWSKYVCRGEKLSRASRLDKDKAVEFAKPIDSPWEGTMEAELETWGYKEVDADLLCNFDDITTALKALKIGRLSFVEGGANYCFQVRHVDDGAHIEHVDQTYTVDNKLEVLKTWMPTNLYQATGAYATIAANPRSGAIFFVEVRSAYSAAEYLWYPKQPTAETLPALRSISDLSWAFWNRAHQDYRDGKNFVKIKYFVVHNIVNDDTTALIQQALEVYDVPDGQQRLTELPKWPGITFDVETEAGQAMLGSPNGIAAGYFLAQHKTQLSGNKYVYQVQVFASDEQNVGPCMVLHVKDAPAPTAGDIGNAVAKRDVLAIAEPSSVSTMAVDATFWWKFASMHNKDTAVQYASPIDSDWDGTMEEELKLWGYTDYKGKSVYCEFDNIIDDLNAIGVDGRFKSRGGENDCYNVGHRRSDATPLKDQTYEVDGKTYKTTDAFSHMGVNARDGVLTFLNVRSAERGATMTWKVDTPDPNELPKLRQISDLAWAFWKRSHSDGAGLNNINKFLVHNIVNDDTLKLVKMALGTYQVPGGQQRYTFLPKWPGLVFDIETEEGKAMLGSPNGVAAGYFLAQHKTQLGGNKYVYQVTVWSDREGDQQMMLWVKNAPLPPEKELEQDRSRTPTPEHGGKVVKRSTDGRNVIREYIVRAKL</sequence>
<evidence type="ECO:0000313" key="4">
    <source>
        <dbReference type="Proteomes" id="UP001521222"/>
    </source>
</evidence>
<reference evidence="3 4" key="1">
    <citation type="submission" date="2024-02" db="EMBL/GenBank/DDBJ databases">
        <title>De novo assembly and annotation of 12 fungi associated with fruit tree decline syndrome in Ontario, Canada.</title>
        <authorList>
            <person name="Sulman M."/>
            <person name="Ellouze W."/>
            <person name="Ilyukhin E."/>
        </authorList>
    </citation>
    <scope>NUCLEOTIDE SEQUENCE [LARGE SCALE GENOMIC DNA]</scope>
    <source>
        <strain evidence="3 4">M97-236</strain>
    </source>
</reference>
<protein>
    <submittedName>
        <fullName evidence="3">Uncharacterized protein</fullName>
    </submittedName>
</protein>
<keyword evidence="4" id="KW-1185">Reference proteome</keyword>
<dbReference type="EMBL" id="JAKIXB020000015">
    <property type="protein sequence ID" value="KAL1601928.1"/>
    <property type="molecule type" value="Genomic_DNA"/>
</dbReference>
<dbReference type="PROSITE" id="PS51257">
    <property type="entry name" value="PROKAR_LIPOPROTEIN"/>
    <property type="match status" value="1"/>
</dbReference>
<evidence type="ECO:0000256" key="2">
    <source>
        <dbReference type="SAM" id="SignalP"/>
    </source>
</evidence>